<evidence type="ECO:0000313" key="11">
    <source>
        <dbReference type="EMBL" id="CAL4065779.1"/>
    </source>
</evidence>
<dbReference type="Gene3D" id="3.90.550.50">
    <property type="match status" value="1"/>
</dbReference>
<comment type="caution">
    <text evidence="11">The sequence shown here is derived from an EMBL/GenBank/DDBJ whole genome shotgun (WGS) entry which is preliminary data.</text>
</comment>
<keyword evidence="6" id="KW-0735">Signal-anchor</keyword>
<evidence type="ECO:0000256" key="10">
    <source>
        <dbReference type="RuleBase" id="RU363063"/>
    </source>
</evidence>
<keyword evidence="9" id="KW-0472">Membrane</keyword>
<keyword evidence="12" id="KW-1185">Reference proteome</keyword>
<protein>
    <recommendedName>
        <fullName evidence="10">Hexosyltransferase</fullName>
        <ecNumber evidence="10">2.4.1.-</ecNumber>
    </recommendedName>
</protein>
<evidence type="ECO:0000256" key="5">
    <source>
        <dbReference type="ARBA" id="ARBA00022692"/>
    </source>
</evidence>
<evidence type="ECO:0000256" key="4">
    <source>
        <dbReference type="ARBA" id="ARBA00022679"/>
    </source>
</evidence>
<gene>
    <name evidence="11" type="ORF">MNOR_LOCUS5068</name>
</gene>
<organism evidence="11 12">
    <name type="scientific">Meganyctiphanes norvegica</name>
    <name type="common">Northern krill</name>
    <name type="synonym">Thysanopoda norvegica</name>
    <dbReference type="NCBI Taxonomy" id="48144"/>
    <lineage>
        <taxon>Eukaryota</taxon>
        <taxon>Metazoa</taxon>
        <taxon>Ecdysozoa</taxon>
        <taxon>Arthropoda</taxon>
        <taxon>Crustacea</taxon>
        <taxon>Multicrustacea</taxon>
        <taxon>Malacostraca</taxon>
        <taxon>Eumalacostraca</taxon>
        <taxon>Eucarida</taxon>
        <taxon>Euphausiacea</taxon>
        <taxon>Euphausiidae</taxon>
        <taxon>Meganyctiphanes</taxon>
    </lineage>
</organism>
<evidence type="ECO:0000256" key="1">
    <source>
        <dbReference type="ARBA" id="ARBA00004323"/>
    </source>
</evidence>
<feature type="non-terminal residue" evidence="11">
    <location>
        <position position="1"/>
    </location>
</feature>
<dbReference type="PANTHER" id="PTHR11214">
    <property type="entry name" value="BETA-1,3-N-ACETYLGLUCOSAMINYLTRANSFERASE"/>
    <property type="match status" value="1"/>
</dbReference>
<dbReference type="EC" id="2.4.1.-" evidence="10"/>
<sequence length="208" mass="24200">RYCPQSKFIIKMDDDIVVNLYDFHDRLRYRYEDRKNLILGLMQMEAKPVRNKISKWYVGYDEFPGYFYASFMSGWAYAITKDAAVKIVDESFKRPYFWIDDVHITGTLAERTGVKREGLNGLYTLHVDHLYCCLELPGAADYRCDYMVGPAEGDMDIMIRVLDHARTCYMSHCHRRKPKESVAKTCIRAKVPPLAPLGKGEGEILKMF</sequence>
<dbReference type="Proteomes" id="UP001497623">
    <property type="component" value="Unassembled WGS sequence"/>
</dbReference>
<keyword evidence="5" id="KW-0812">Transmembrane</keyword>
<dbReference type="GO" id="GO:0006493">
    <property type="term" value="P:protein O-linked glycosylation"/>
    <property type="evidence" value="ECO:0007669"/>
    <property type="project" value="TreeGrafter"/>
</dbReference>
<dbReference type="GO" id="GO:0000139">
    <property type="term" value="C:Golgi membrane"/>
    <property type="evidence" value="ECO:0007669"/>
    <property type="project" value="UniProtKB-SubCell"/>
</dbReference>
<dbReference type="GO" id="GO:0016758">
    <property type="term" value="F:hexosyltransferase activity"/>
    <property type="evidence" value="ECO:0007669"/>
    <property type="project" value="InterPro"/>
</dbReference>
<dbReference type="Pfam" id="PF01762">
    <property type="entry name" value="Galactosyl_T"/>
    <property type="match status" value="1"/>
</dbReference>
<proteinExistence type="inferred from homology"/>
<keyword evidence="8 10" id="KW-0333">Golgi apparatus</keyword>
<dbReference type="InterPro" id="IPR002659">
    <property type="entry name" value="Glyco_trans_31"/>
</dbReference>
<evidence type="ECO:0000256" key="3">
    <source>
        <dbReference type="ARBA" id="ARBA00022676"/>
    </source>
</evidence>
<evidence type="ECO:0000256" key="9">
    <source>
        <dbReference type="ARBA" id="ARBA00023136"/>
    </source>
</evidence>
<evidence type="ECO:0000256" key="2">
    <source>
        <dbReference type="ARBA" id="ARBA00008661"/>
    </source>
</evidence>
<evidence type="ECO:0000256" key="7">
    <source>
        <dbReference type="ARBA" id="ARBA00022989"/>
    </source>
</evidence>
<evidence type="ECO:0000256" key="8">
    <source>
        <dbReference type="ARBA" id="ARBA00023034"/>
    </source>
</evidence>
<comment type="similarity">
    <text evidence="2 10">Belongs to the glycosyltransferase 31 family.</text>
</comment>
<dbReference type="AlphaFoldDB" id="A0AAV2PZ88"/>
<accession>A0AAV2PZ88</accession>
<dbReference type="PANTHER" id="PTHR11214:SF235">
    <property type="entry name" value="HEXOSYLTRANSFERASE"/>
    <property type="match status" value="1"/>
</dbReference>
<keyword evidence="3 10" id="KW-0328">Glycosyltransferase</keyword>
<reference evidence="11 12" key="1">
    <citation type="submission" date="2024-05" db="EMBL/GenBank/DDBJ databases">
        <authorList>
            <person name="Wallberg A."/>
        </authorList>
    </citation>
    <scope>NUCLEOTIDE SEQUENCE [LARGE SCALE GENOMIC DNA]</scope>
</reference>
<evidence type="ECO:0000256" key="6">
    <source>
        <dbReference type="ARBA" id="ARBA00022968"/>
    </source>
</evidence>
<keyword evidence="4" id="KW-0808">Transferase</keyword>
<keyword evidence="7" id="KW-1133">Transmembrane helix</keyword>
<evidence type="ECO:0000313" key="12">
    <source>
        <dbReference type="Proteomes" id="UP001497623"/>
    </source>
</evidence>
<dbReference type="EMBL" id="CAXKWB010001907">
    <property type="protein sequence ID" value="CAL4065779.1"/>
    <property type="molecule type" value="Genomic_DNA"/>
</dbReference>
<comment type="subcellular location">
    <subcellularLocation>
        <location evidence="1 10">Golgi apparatus membrane</location>
        <topology evidence="1 10">Single-pass type II membrane protein</topology>
    </subcellularLocation>
</comment>
<name>A0AAV2PZ88_MEGNR</name>